<dbReference type="AlphaFoldDB" id="A0A7J6LHA8"/>
<keyword evidence="2" id="KW-1185">Reference proteome</keyword>
<gene>
    <name evidence="1" type="ORF">FOL47_007892</name>
</gene>
<reference evidence="1 2" key="1">
    <citation type="submission" date="2020-04" db="EMBL/GenBank/DDBJ databases">
        <title>Perkinsus chesapeaki whole genome sequence.</title>
        <authorList>
            <person name="Bogema D.R."/>
        </authorList>
    </citation>
    <scope>NUCLEOTIDE SEQUENCE [LARGE SCALE GENOMIC DNA]</scope>
    <source>
        <strain evidence="1">ATCC PRA-425</strain>
    </source>
</reference>
<sequence>MTVISAIFCLTSSVANFQNGPSTSSLSKFDDDTLSDLIETLKKAEADNKEMNKKRVAFFHKGVQQASVSSNGTFAFPPKCTPTSQIEGYAYCFHGSLQEQNKSTDDTTKKTEVHAAADFFDIFNPNESTAIGLTAVYEDKEVQKLDVEAGGVAELLSFGNKSTVAASTFLATHVEELYEPGQLGIMRNSFVATPHFIVYAYGYLVMNMESVPVQASDVFAGKSFNLGFNMSASYERGISYGSVGAKVELSLRSVKNDVRKWNLLGRAEAFVRSPVGTNHPNPSSSFKFDDDDDTLADLIETLKKAEADNKEMNEKRVASFDKGVQQASESSNGTFSFPANCTPTSRNESYPFCFHGSLQEQNKSTDDTTKTTKVDAAVDFFDIFNPNESTAIGLKALYEDEEVQKLDVEAGGHAELLSYGNKSSAAISIFLATHVEELHHPGQLGIMRSSFVSNVHFKFYAYGYLVMDMESIPVQSSDVFAGKSFNLGFNMSASYEQRVPGIPFTASAGASVELSLRTVKNDLHKWSLLGKAEMFLKTPVFTSHFPYTYISEKISV</sequence>
<dbReference type="Proteomes" id="UP000591131">
    <property type="component" value="Unassembled WGS sequence"/>
</dbReference>
<evidence type="ECO:0000313" key="2">
    <source>
        <dbReference type="Proteomes" id="UP000591131"/>
    </source>
</evidence>
<comment type="caution">
    <text evidence="1">The sequence shown here is derived from an EMBL/GenBank/DDBJ whole genome shotgun (WGS) entry which is preliminary data.</text>
</comment>
<dbReference type="EMBL" id="JAAPAO010000485">
    <property type="protein sequence ID" value="KAF4658655.1"/>
    <property type="molecule type" value="Genomic_DNA"/>
</dbReference>
<evidence type="ECO:0000313" key="1">
    <source>
        <dbReference type="EMBL" id="KAF4658655.1"/>
    </source>
</evidence>
<accession>A0A7J6LHA8</accession>
<name>A0A7J6LHA8_PERCH</name>
<proteinExistence type="predicted"/>
<organism evidence="1 2">
    <name type="scientific">Perkinsus chesapeaki</name>
    <name type="common">Clam parasite</name>
    <name type="synonym">Perkinsus andrewsi</name>
    <dbReference type="NCBI Taxonomy" id="330153"/>
    <lineage>
        <taxon>Eukaryota</taxon>
        <taxon>Sar</taxon>
        <taxon>Alveolata</taxon>
        <taxon>Perkinsozoa</taxon>
        <taxon>Perkinsea</taxon>
        <taxon>Perkinsida</taxon>
        <taxon>Perkinsidae</taxon>
        <taxon>Perkinsus</taxon>
    </lineage>
</organism>
<protein>
    <submittedName>
        <fullName evidence="1">Uncharacterized protein</fullName>
    </submittedName>
</protein>